<keyword evidence="7" id="KW-1185">Reference proteome</keyword>
<proteinExistence type="inferred from homology"/>
<evidence type="ECO:0000313" key="7">
    <source>
        <dbReference type="Proteomes" id="UP000053789"/>
    </source>
</evidence>
<dbReference type="Proteomes" id="UP000053789">
    <property type="component" value="Unassembled WGS sequence"/>
</dbReference>
<name>A0A0D2I0R1_CLAB1</name>
<keyword evidence="5" id="KW-0560">Oxidoreductase</keyword>
<dbReference type="GO" id="GO:0050661">
    <property type="term" value="F:NADP binding"/>
    <property type="evidence" value="ECO:0007669"/>
    <property type="project" value="InterPro"/>
</dbReference>
<gene>
    <name evidence="6" type="ORF">Z519_02161</name>
</gene>
<dbReference type="HOGENOM" id="CLU_006937_6_1_1"/>
<dbReference type="InterPro" id="IPR051209">
    <property type="entry name" value="FAD-bind_Monooxygenase_sf"/>
</dbReference>
<organism evidence="6 7">
    <name type="scientific">Cladophialophora bantiana (strain ATCC 10958 / CBS 173.52 / CDC B-1940 / NIH 8579)</name>
    <name type="common">Xylohypha bantiana</name>
    <dbReference type="NCBI Taxonomy" id="1442370"/>
    <lineage>
        <taxon>Eukaryota</taxon>
        <taxon>Fungi</taxon>
        <taxon>Dikarya</taxon>
        <taxon>Ascomycota</taxon>
        <taxon>Pezizomycotina</taxon>
        <taxon>Eurotiomycetes</taxon>
        <taxon>Chaetothyriomycetidae</taxon>
        <taxon>Chaetothyriales</taxon>
        <taxon>Herpotrichiellaceae</taxon>
        <taxon>Cladophialophora</taxon>
    </lineage>
</organism>
<dbReference type="PANTHER" id="PTHR42877:SF8">
    <property type="entry name" value="MONOOXYGENASE"/>
    <property type="match status" value="1"/>
</dbReference>
<reference evidence="6" key="1">
    <citation type="submission" date="2015-01" db="EMBL/GenBank/DDBJ databases">
        <title>The Genome Sequence of Cladophialophora bantiana CBS 173.52.</title>
        <authorList>
            <consortium name="The Broad Institute Genomics Platform"/>
            <person name="Cuomo C."/>
            <person name="de Hoog S."/>
            <person name="Gorbushina A."/>
            <person name="Stielow B."/>
            <person name="Teixiera M."/>
            <person name="Abouelleil A."/>
            <person name="Chapman S.B."/>
            <person name="Priest M."/>
            <person name="Young S.K."/>
            <person name="Wortman J."/>
            <person name="Nusbaum C."/>
            <person name="Birren B."/>
        </authorList>
    </citation>
    <scope>NUCLEOTIDE SEQUENCE [LARGE SCALE GENOMIC DNA]</scope>
    <source>
        <strain evidence="6">CBS 173.52</strain>
    </source>
</reference>
<dbReference type="EMBL" id="KN846982">
    <property type="protein sequence ID" value="KIW96770.1"/>
    <property type="molecule type" value="Genomic_DNA"/>
</dbReference>
<dbReference type="Gene3D" id="3.50.50.60">
    <property type="entry name" value="FAD/NAD(P)-binding domain"/>
    <property type="match status" value="2"/>
</dbReference>
<accession>A0A0D2I0R1</accession>
<comment type="cofactor">
    <cofactor evidence="1">
        <name>FAD</name>
        <dbReference type="ChEBI" id="CHEBI:57692"/>
    </cofactor>
</comment>
<evidence type="ECO:0000256" key="3">
    <source>
        <dbReference type="ARBA" id="ARBA00022630"/>
    </source>
</evidence>
<evidence type="ECO:0000256" key="5">
    <source>
        <dbReference type="ARBA" id="ARBA00023002"/>
    </source>
</evidence>
<dbReference type="GO" id="GO:0050660">
    <property type="term" value="F:flavin adenine dinucleotide binding"/>
    <property type="evidence" value="ECO:0007669"/>
    <property type="project" value="InterPro"/>
</dbReference>
<comment type="similarity">
    <text evidence="2">Belongs to the FAD-binding monooxygenase family.</text>
</comment>
<evidence type="ECO:0000256" key="2">
    <source>
        <dbReference type="ARBA" id="ARBA00010139"/>
    </source>
</evidence>
<evidence type="ECO:0000256" key="1">
    <source>
        <dbReference type="ARBA" id="ARBA00001974"/>
    </source>
</evidence>
<dbReference type="OrthoDB" id="74360at2759"/>
<dbReference type="InterPro" id="IPR020946">
    <property type="entry name" value="Flavin_mOase-like"/>
</dbReference>
<dbReference type="RefSeq" id="XP_016623439.1">
    <property type="nucleotide sequence ID" value="XM_016759918.1"/>
</dbReference>
<dbReference type="VEuPathDB" id="FungiDB:Z519_02161"/>
<dbReference type="AlphaFoldDB" id="A0A0D2I0R1"/>
<dbReference type="Pfam" id="PF00743">
    <property type="entry name" value="FMO-like"/>
    <property type="match status" value="1"/>
</dbReference>
<dbReference type="GeneID" id="27695089"/>
<evidence type="ECO:0000313" key="6">
    <source>
        <dbReference type="EMBL" id="KIW96770.1"/>
    </source>
</evidence>
<keyword evidence="4" id="KW-0274">FAD</keyword>
<protein>
    <submittedName>
        <fullName evidence="6">Uncharacterized protein</fullName>
    </submittedName>
</protein>
<dbReference type="GO" id="GO:0004499">
    <property type="term" value="F:N,N-dimethylaniline monooxygenase activity"/>
    <property type="evidence" value="ECO:0007669"/>
    <property type="project" value="InterPro"/>
</dbReference>
<keyword evidence="3" id="KW-0285">Flavoprotein</keyword>
<dbReference type="SUPFAM" id="SSF51905">
    <property type="entry name" value="FAD/NAD(P)-binding domain"/>
    <property type="match status" value="3"/>
</dbReference>
<dbReference type="PANTHER" id="PTHR42877">
    <property type="entry name" value="L-ORNITHINE N(5)-MONOOXYGENASE-RELATED"/>
    <property type="match status" value="1"/>
</dbReference>
<sequence length="517" mass="59264">MAYKLEHQYGLTKDGLVELICYEKNPDLGGTWYENRYPGAACDNPAHCYNFTFSPNPNWSHYYVGAKEIHGYIKDTVDNYALQKFFQLNSKVVDAKWVEDEAKWHVKIDQHGTIIDDVCDIFVNACGILNQWTWPSIEGLFDFKGHLVHSARWDDSYDMTGKTVCVIGNGSTGLQIVPQLQKVVKKLVCIIRSPTWISPTYVGHKSKVDNGRNFEYTEEDKERFRTDRTYFRDYRRQIDSEMNKFFYALLKDSPQQQGLYDASIALHKERLAKKPELFEKLTPTWQPGCRRLSPGEGYLEALAEDNVEVVLQEIERVVPEGLITVDGVEHKLDALVTATGFDTSFPPRFPLIGRHGRDLRKEWAENPRGYFGLAASGFPNYFIFMGPACPIGHGSLIPMMECTADYVVKVTKKILAEQIKAVDVKQEAVDEFFAYSQSFMGKTVWTSGCRSWYKGGTVDGPVTAMYPGSAMHYRFTTAEPRWEDYDIKYWSKNRYQYFGNGFTEIEESGANLSFYLD</sequence>
<evidence type="ECO:0000256" key="4">
    <source>
        <dbReference type="ARBA" id="ARBA00022827"/>
    </source>
</evidence>
<dbReference type="InterPro" id="IPR036188">
    <property type="entry name" value="FAD/NAD-bd_sf"/>
</dbReference>